<evidence type="ECO:0000313" key="2">
    <source>
        <dbReference type="EMBL" id="ADW76154.1"/>
    </source>
</evidence>
<reference evidence="3" key="1">
    <citation type="submission" date="2011-01" db="EMBL/GenBank/DDBJ databases">
        <title>Complete sequence of plasmid1 of Rahnella sp. Y9602.</title>
        <authorList>
            <consortium name="US DOE Joint Genome Institute"/>
            <person name="Lucas S."/>
            <person name="Copeland A."/>
            <person name="Lapidus A."/>
            <person name="Cheng J.-F."/>
            <person name="Goodwin L."/>
            <person name="Pitluck S."/>
            <person name="Lu M."/>
            <person name="Detter J.C."/>
            <person name="Han C."/>
            <person name="Tapia R."/>
            <person name="Land M."/>
            <person name="Hauser L."/>
            <person name="Kyrpides N."/>
            <person name="Ivanova N."/>
            <person name="Ovchinnikova G."/>
            <person name="Pagani I."/>
            <person name="Sobecky P.A."/>
            <person name="Martinez R.J."/>
            <person name="Woyke T."/>
        </authorList>
    </citation>
    <scope>NUCLEOTIDE SEQUENCE [LARGE SCALE GENOMIC DNA]</scope>
    <source>
        <strain evidence="3">Y9602</strain>
        <plasmid evidence="3">pRAHAQ01</plasmid>
    </source>
</reference>
<dbReference type="RefSeq" id="WP_013577835.1">
    <property type="nucleotide sequence ID" value="NC_015062.1"/>
</dbReference>
<accession>A0A0H3FGH3</accession>
<gene>
    <name evidence="2" type="ordered locus">Rahaq_4573</name>
</gene>
<dbReference type="EMBL" id="CP002506">
    <property type="protein sequence ID" value="ADW76154.1"/>
    <property type="molecule type" value="Genomic_DNA"/>
</dbReference>
<protein>
    <recommendedName>
        <fullName evidence="4">Lipoprotein</fullName>
    </recommendedName>
</protein>
<evidence type="ECO:0000313" key="3">
    <source>
        <dbReference type="Proteomes" id="UP000007257"/>
    </source>
</evidence>
<feature type="chain" id="PRO_5002609134" description="Lipoprotein" evidence="1">
    <location>
        <begin position="20"/>
        <end position="185"/>
    </location>
</feature>
<evidence type="ECO:0000256" key="1">
    <source>
        <dbReference type="SAM" id="SignalP"/>
    </source>
</evidence>
<dbReference type="PROSITE" id="PS51257">
    <property type="entry name" value="PROKAR_LIPOPROTEIN"/>
    <property type="match status" value="1"/>
</dbReference>
<evidence type="ECO:0008006" key="4">
    <source>
        <dbReference type="Google" id="ProtNLM"/>
    </source>
</evidence>
<dbReference type="AlphaFoldDB" id="A0A0H3FGH3"/>
<dbReference type="HOGENOM" id="CLU_1460154_0_0_6"/>
<keyword evidence="1" id="KW-0732">Signal</keyword>
<geneLocation type="plasmid" evidence="2 3">
    <name>pRAHAQ01</name>
</geneLocation>
<reference evidence="2 3" key="2">
    <citation type="journal article" date="2012" name="J. Bacteriol.">
        <title>Complete Genome Sequence of Rahnella sp. Strain Y9602, a Gammaproteobacterium Isolate from Metal- and Radionuclide-Contaminated Soil.</title>
        <authorList>
            <person name="Martinez R.J."/>
            <person name="Bruce D."/>
            <person name="Detter C."/>
            <person name="Goodwin L.A."/>
            <person name="Han J."/>
            <person name="Han C.S."/>
            <person name="Held B."/>
            <person name="Land M.L."/>
            <person name="Mikhailova N."/>
            <person name="Nolan M."/>
            <person name="Pennacchio L."/>
            <person name="Pitluck S."/>
            <person name="Tapia R."/>
            <person name="Woyke T."/>
            <person name="Sobecky P.A."/>
        </authorList>
    </citation>
    <scope>NUCLEOTIDE SEQUENCE [LARGE SCALE GENOMIC DNA]</scope>
    <source>
        <strain evidence="2 3">Y9602</strain>
        <plasmid evidence="2 3">pRAHAQ01</plasmid>
    </source>
</reference>
<organism evidence="2 3">
    <name type="scientific">Rahnella sp. (strain Y9602)</name>
    <dbReference type="NCBI Taxonomy" id="2703885"/>
    <lineage>
        <taxon>Bacteria</taxon>
        <taxon>Pseudomonadati</taxon>
        <taxon>Pseudomonadota</taxon>
        <taxon>Gammaproteobacteria</taxon>
        <taxon>Enterobacterales</taxon>
        <taxon>Yersiniaceae</taxon>
        <taxon>Rahnella</taxon>
    </lineage>
</organism>
<feature type="signal peptide" evidence="1">
    <location>
        <begin position="1"/>
        <end position="19"/>
    </location>
</feature>
<name>A0A0H3FGH3_RAHSY</name>
<proteinExistence type="predicted"/>
<dbReference type="KEGG" id="rah:Rahaq_4573"/>
<sequence length="185" mass="21067" precursor="true">MLTKIVMIFTFFLAACCYAEESLPLVKAGIMILNTDKTYILLTTEKISATDIVYINPVIPDDIKCCEKITGSNFRFVGVTQKATDELEGKEIMSYLLTVTYPSRQLNKPTMALIFKRNRLIKIAPKIESNANEISFNIMSVNYKFFICNSQEGLHIYSKGTNSKEHLYLPLGYEVQPNCPEEAYY</sequence>
<dbReference type="OrthoDB" id="8779842at2"/>
<keyword evidence="2" id="KW-0614">Plasmid</keyword>
<dbReference type="Proteomes" id="UP000007257">
    <property type="component" value="Plasmid pRAHAQ01"/>
</dbReference>